<evidence type="ECO:0000256" key="3">
    <source>
        <dbReference type="SAM" id="Phobius"/>
    </source>
</evidence>
<feature type="transmembrane region" description="Helical" evidence="3">
    <location>
        <begin position="40"/>
        <end position="65"/>
    </location>
</feature>
<dbReference type="InterPro" id="IPR016047">
    <property type="entry name" value="M23ase_b-sheet_dom"/>
</dbReference>
<dbReference type="InterPro" id="IPR011055">
    <property type="entry name" value="Dup_hybrid_motif"/>
</dbReference>
<dbReference type="PANTHER" id="PTHR21666">
    <property type="entry name" value="PEPTIDASE-RELATED"/>
    <property type="match status" value="1"/>
</dbReference>
<evidence type="ECO:0000313" key="6">
    <source>
        <dbReference type="Proteomes" id="UP000647133"/>
    </source>
</evidence>
<evidence type="ECO:0000256" key="1">
    <source>
        <dbReference type="ARBA" id="ARBA00022729"/>
    </source>
</evidence>
<keyword evidence="1" id="KW-0732">Signal</keyword>
<keyword evidence="3" id="KW-0472">Membrane</keyword>
<dbReference type="Proteomes" id="UP000647133">
    <property type="component" value="Unassembled WGS sequence"/>
</dbReference>
<feature type="region of interest" description="Disordered" evidence="2">
    <location>
        <begin position="111"/>
        <end position="135"/>
    </location>
</feature>
<keyword evidence="6" id="KW-1185">Reference proteome</keyword>
<dbReference type="InterPro" id="IPR050570">
    <property type="entry name" value="Cell_wall_metabolism_enzyme"/>
</dbReference>
<evidence type="ECO:0000313" key="5">
    <source>
        <dbReference type="EMBL" id="MBD8488324.1"/>
    </source>
</evidence>
<evidence type="ECO:0000259" key="4">
    <source>
        <dbReference type="Pfam" id="PF01551"/>
    </source>
</evidence>
<accession>A0ABR9AHK8</accession>
<protein>
    <submittedName>
        <fullName evidence="5">M23 family metallopeptidase</fullName>
    </submittedName>
</protein>
<name>A0ABR9AHK8_9BACT</name>
<feature type="compositionally biased region" description="Acidic residues" evidence="2">
    <location>
        <begin position="111"/>
        <end position="121"/>
    </location>
</feature>
<dbReference type="Pfam" id="PF01551">
    <property type="entry name" value="Peptidase_M23"/>
    <property type="match status" value="1"/>
</dbReference>
<dbReference type="Gene3D" id="2.70.70.10">
    <property type="entry name" value="Glucose Permease (Domain IIA)"/>
    <property type="match status" value="1"/>
</dbReference>
<evidence type="ECO:0000256" key="2">
    <source>
        <dbReference type="SAM" id="MobiDB-lite"/>
    </source>
</evidence>
<organism evidence="5 6">
    <name type="scientific">Echinicola arenosa</name>
    <dbReference type="NCBI Taxonomy" id="2774144"/>
    <lineage>
        <taxon>Bacteria</taxon>
        <taxon>Pseudomonadati</taxon>
        <taxon>Bacteroidota</taxon>
        <taxon>Cytophagia</taxon>
        <taxon>Cytophagales</taxon>
        <taxon>Cyclobacteriaceae</taxon>
        <taxon>Echinicola</taxon>
    </lineage>
</organism>
<dbReference type="EMBL" id="JACYTQ010000002">
    <property type="protein sequence ID" value="MBD8488324.1"/>
    <property type="molecule type" value="Genomic_DNA"/>
</dbReference>
<keyword evidence="3" id="KW-1133">Transmembrane helix</keyword>
<feature type="domain" description="M23ase beta-sheet core" evidence="4">
    <location>
        <begin position="191"/>
        <end position="286"/>
    </location>
</feature>
<sequence length="293" mass="33214">MSLKQKIKSWIENKYLFVIRREEDFSVITSLSINKIRVGLILVFTLLCFFLISLIMSKTFLASWFDPSYQESENMKKIYALSQTVDSLMVEVQAKDRYVENIQKIIDGEYEEESVEREEDSVTGNQEPFKNPKSEDLYKKGEATQSVIEEFQAAPPDERSFERISTSSFTETYFFSPLKGIVTGSFDMAKDHLGVDLVAEENEPVKSVADGTVVLASWTLETGYVIAVQHSNELISIYKHNSVLLKSVGEPVSGGEVISVVGNTGEQTTGQHLHFELWYKGNPQNPQEFITFD</sequence>
<dbReference type="PANTHER" id="PTHR21666:SF289">
    <property type="entry name" value="L-ALA--D-GLU ENDOPEPTIDASE"/>
    <property type="match status" value="1"/>
</dbReference>
<keyword evidence="3" id="KW-0812">Transmembrane</keyword>
<gene>
    <name evidence="5" type="ORF">IFO69_06155</name>
</gene>
<dbReference type="CDD" id="cd12797">
    <property type="entry name" value="M23_peptidase"/>
    <property type="match status" value="1"/>
</dbReference>
<dbReference type="SUPFAM" id="SSF51261">
    <property type="entry name" value="Duplicated hybrid motif"/>
    <property type="match status" value="1"/>
</dbReference>
<dbReference type="RefSeq" id="WP_192009202.1">
    <property type="nucleotide sequence ID" value="NZ_JACYTQ010000002.1"/>
</dbReference>
<proteinExistence type="predicted"/>
<comment type="caution">
    <text evidence="5">The sequence shown here is derived from an EMBL/GenBank/DDBJ whole genome shotgun (WGS) entry which is preliminary data.</text>
</comment>
<reference evidence="5 6" key="1">
    <citation type="submission" date="2020-09" db="EMBL/GenBank/DDBJ databases">
        <title>Echinicola sp. CAU 1574 isolated from sand of Sido Beach.</title>
        <authorList>
            <person name="Kim W."/>
        </authorList>
    </citation>
    <scope>NUCLEOTIDE SEQUENCE [LARGE SCALE GENOMIC DNA]</scope>
    <source>
        <strain evidence="5 6">CAU 1574</strain>
    </source>
</reference>